<accession>A0A5B9QP56</accession>
<dbReference type="InterPro" id="IPR004358">
    <property type="entry name" value="Sig_transdc_His_kin-like_C"/>
</dbReference>
<dbReference type="KEGG" id="rul:UC8_14350"/>
<dbReference type="InterPro" id="IPR001789">
    <property type="entry name" value="Sig_transdc_resp-reg_receiver"/>
</dbReference>
<keyword evidence="8" id="KW-0808">Transferase</keyword>
<dbReference type="PROSITE" id="PS50110">
    <property type="entry name" value="RESPONSE_REGULATORY"/>
    <property type="match status" value="1"/>
</dbReference>
<evidence type="ECO:0000313" key="8">
    <source>
        <dbReference type="EMBL" id="QEG39440.1"/>
    </source>
</evidence>
<dbReference type="OrthoDB" id="260274at2"/>
<dbReference type="InterPro" id="IPR036890">
    <property type="entry name" value="HATPase_C_sf"/>
</dbReference>
<evidence type="ECO:0000313" key="9">
    <source>
        <dbReference type="Proteomes" id="UP000325286"/>
    </source>
</evidence>
<dbReference type="Gene3D" id="3.30.565.10">
    <property type="entry name" value="Histidine kinase-like ATPase, C-terminal domain"/>
    <property type="match status" value="1"/>
</dbReference>
<dbReference type="PANTHER" id="PTHR43547:SF2">
    <property type="entry name" value="HYBRID SIGNAL TRANSDUCTION HISTIDINE KINASE C"/>
    <property type="match status" value="1"/>
</dbReference>
<dbReference type="Pfam" id="PF02518">
    <property type="entry name" value="HATPase_c"/>
    <property type="match status" value="1"/>
</dbReference>
<dbReference type="RefSeq" id="WP_068132449.1">
    <property type="nucleotide sequence ID" value="NZ_CP042914.1"/>
</dbReference>
<evidence type="ECO:0000256" key="1">
    <source>
        <dbReference type="ARBA" id="ARBA00000085"/>
    </source>
</evidence>
<dbReference type="Gene3D" id="1.10.287.130">
    <property type="match status" value="1"/>
</dbReference>
<dbReference type="InterPro" id="IPR005467">
    <property type="entry name" value="His_kinase_dom"/>
</dbReference>
<sequence>MRVLVAEDSATTRVLLVSHLREWDYTVVEAKDGEQAWQAFQEQPFSLVLTDWIMPNVDGLELIRRIRKSKHSGYSYLILLTAKTDKEDLVTAMDCGADDFLVKPCDPEELRVRLREGKRIIQLEQKLAKQNQRLRETQAALVESEKLASLGQLAAGMAHEINNPIAFVTNNLAVLRRDLGDLLQLVEAYSETRIYLDHAPSELLQRLARIEEDCDFNWLRDHLPKLMESSTDGLKRVRDIISNLRDFARLDRAAADRLNLSSAIESTLQVLQHVVDEKQIRLQSELDPQASVQCRPDKIQQVIYSIVLNAIQASEPGATVEIRLSQAKEAAVIEVQDYGCGMDSQTQSRIFEPFFTTKPVGTGTGLGLAVSFAVVRDHGGKLTVKSQLGQGTTVRVELPDTNNSGT</sequence>
<dbReference type="PRINTS" id="PR00344">
    <property type="entry name" value="BCTRLSENSOR"/>
</dbReference>
<dbReference type="InterPro" id="IPR036097">
    <property type="entry name" value="HisK_dim/P_sf"/>
</dbReference>
<feature type="domain" description="Histidine kinase" evidence="6">
    <location>
        <begin position="156"/>
        <end position="402"/>
    </location>
</feature>
<protein>
    <recommendedName>
        <fullName evidence="2">histidine kinase</fullName>
        <ecNumber evidence="2">2.7.13.3</ecNumber>
    </recommendedName>
</protein>
<dbReference type="AlphaFoldDB" id="A0A5B9QP56"/>
<dbReference type="InterPro" id="IPR003594">
    <property type="entry name" value="HATPase_dom"/>
</dbReference>
<name>A0A5B9QP56_9BACT</name>
<dbReference type="Proteomes" id="UP000325286">
    <property type="component" value="Chromosome"/>
</dbReference>
<dbReference type="EC" id="2.7.13.3" evidence="2"/>
<reference evidence="8 9" key="1">
    <citation type="submission" date="2019-08" db="EMBL/GenBank/DDBJ databases">
        <title>Deep-cultivation of Planctomycetes and their phenomic and genomic characterization uncovers novel biology.</title>
        <authorList>
            <person name="Wiegand S."/>
            <person name="Jogler M."/>
            <person name="Boedeker C."/>
            <person name="Pinto D."/>
            <person name="Vollmers J."/>
            <person name="Rivas-Marin E."/>
            <person name="Kohn T."/>
            <person name="Peeters S.H."/>
            <person name="Heuer A."/>
            <person name="Rast P."/>
            <person name="Oberbeckmann S."/>
            <person name="Bunk B."/>
            <person name="Jeske O."/>
            <person name="Meyerdierks A."/>
            <person name="Storesund J.E."/>
            <person name="Kallscheuer N."/>
            <person name="Luecker S."/>
            <person name="Lage O.M."/>
            <person name="Pohl T."/>
            <person name="Merkel B.J."/>
            <person name="Hornburger P."/>
            <person name="Mueller R.-W."/>
            <person name="Bruemmer F."/>
            <person name="Labrenz M."/>
            <person name="Spormann A.M."/>
            <person name="Op den Camp H."/>
            <person name="Overmann J."/>
            <person name="Amann R."/>
            <person name="Jetten M.S.M."/>
            <person name="Mascher T."/>
            <person name="Medema M.H."/>
            <person name="Devos D.P."/>
            <person name="Kaster A.-K."/>
            <person name="Ovreas L."/>
            <person name="Rohde M."/>
            <person name="Galperin M.Y."/>
            <person name="Jogler C."/>
        </authorList>
    </citation>
    <scope>NUCLEOTIDE SEQUENCE [LARGE SCALE GENOMIC DNA]</scope>
    <source>
        <strain evidence="8 9">UC8</strain>
    </source>
</reference>
<dbReference type="CDD" id="cd00082">
    <property type="entry name" value="HisKA"/>
    <property type="match status" value="1"/>
</dbReference>
<evidence type="ECO:0000256" key="5">
    <source>
        <dbReference type="SAM" id="Coils"/>
    </source>
</evidence>
<organism evidence="8 9">
    <name type="scientific">Roseimaritima ulvae</name>
    <dbReference type="NCBI Taxonomy" id="980254"/>
    <lineage>
        <taxon>Bacteria</taxon>
        <taxon>Pseudomonadati</taxon>
        <taxon>Planctomycetota</taxon>
        <taxon>Planctomycetia</taxon>
        <taxon>Pirellulales</taxon>
        <taxon>Pirellulaceae</taxon>
        <taxon>Roseimaritima</taxon>
    </lineage>
</organism>
<comment type="catalytic activity">
    <reaction evidence="1">
        <text>ATP + protein L-histidine = ADP + protein N-phospho-L-histidine.</text>
        <dbReference type="EC" id="2.7.13.3"/>
    </reaction>
</comment>
<dbReference type="SUPFAM" id="SSF55874">
    <property type="entry name" value="ATPase domain of HSP90 chaperone/DNA topoisomerase II/histidine kinase"/>
    <property type="match status" value="1"/>
</dbReference>
<dbReference type="Pfam" id="PF00512">
    <property type="entry name" value="HisKA"/>
    <property type="match status" value="1"/>
</dbReference>
<keyword evidence="3 4" id="KW-0597">Phosphoprotein</keyword>
<keyword evidence="9" id="KW-1185">Reference proteome</keyword>
<dbReference type="InterPro" id="IPR003661">
    <property type="entry name" value="HisK_dim/P_dom"/>
</dbReference>
<dbReference type="SMART" id="SM00388">
    <property type="entry name" value="HisKA"/>
    <property type="match status" value="1"/>
</dbReference>
<dbReference type="InterPro" id="IPR011006">
    <property type="entry name" value="CheY-like_superfamily"/>
</dbReference>
<dbReference type="SUPFAM" id="SSF52172">
    <property type="entry name" value="CheY-like"/>
    <property type="match status" value="1"/>
</dbReference>
<gene>
    <name evidence="8" type="primary">zraS_1</name>
    <name evidence="8" type="ORF">UC8_14350</name>
</gene>
<dbReference type="PANTHER" id="PTHR43547">
    <property type="entry name" value="TWO-COMPONENT HISTIDINE KINASE"/>
    <property type="match status" value="1"/>
</dbReference>
<proteinExistence type="predicted"/>
<dbReference type="Gene3D" id="3.40.50.2300">
    <property type="match status" value="1"/>
</dbReference>
<dbReference type="Pfam" id="PF00072">
    <property type="entry name" value="Response_reg"/>
    <property type="match status" value="1"/>
</dbReference>
<evidence type="ECO:0000256" key="4">
    <source>
        <dbReference type="PROSITE-ProRule" id="PRU00169"/>
    </source>
</evidence>
<evidence type="ECO:0000259" key="7">
    <source>
        <dbReference type="PROSITE" id="PS50110"/>
    </source>
</evidence>
<evidence type="ECO:0000256" key="3">
    <source>
        <dbReference type="ARBA" id="ARBA00022553"/>
    </source>
</evidence>
<feature type="modified residue" description="4-aspartylphosphate" evidence="4">
    <location>
        <position position="51"/>
    </location>
</feature>
<keyword evidence="5" id="KW-0175">Coiled coil</keyword>
<feature type="domain" description="Response regulatory" evidence="7">
    <location>
        <begin position="2"/>
        <end position="118"/>
    </location>
</feature>
<dbReference type="PROSITE" id="PS50109">
    <property type="entry name" value="HIS_KIN"/>
    <property type="match status" value="1"/>
</dbReference>
<dbReference type="SMART" id="SM00448">
    <property type="entry name" value="REC"/>
    <property type="match status" value="1"/>
</dbReference>
<dbReference type="GO" id="GO:0000155">
    <property type="term" value="F:phosphorelay sensor kinase activity"/>
    <property type="evidence" value="ECO:0007669"/>
    <property type="project" value="InterPro"/>
</dbReference>
<dbReference type="SMART" id="SM00387">
    <property type="entry name" value="HATPase_c"/>
    <property type="match status" value="1"/>
</dbReference>
<dbReference type="CDD" id="cd17574">
    <property type="entry name" value="REC_OmpR"/>
    <property type="match status" value="1"/>
</dbReference>
<dbReference type="SUPFAM" id="SSF47384">
    <property type="entry name" value="Homodimeric domain of signal transducing histidine kinase"/>
    <property type="match status" value="1"/>
</dbReference>
<feature type="coiled-coil region" evidence="5">
    <location>
        <begin position="120"/>
        <end position="147"/>
    </location>
</feature>
<evidence type="ECO:0000256" key="2">
    <source>
        <dbReference type="ARBA" id="ARBA00012438"/>
    </source>
</evidence>
<evidence type="ECO:0000259" key="6">
    <source>
        <dbReference type="PROSITE" id="PS50109"/>
    </source>
</evidence>
<dbReference type="EMBL" id="CP042914">
    <property type="protein sequence ID" value="QEG39440.1"/>
    <property type="molecule type" value="Genomic_DNA"/>
</dbReference>